<evidence type="ECO:0008006" key="3">
    <source>
        <dbReference type="Google" id="ProtNLM"/>
    </source>
</evidence>
<accession>A0A1G7API6</accession>
<dbReference type="Proteomes" id="UP000198517">
    <property type="component" value="Unassembled WGS sequence"/>
</dbReference>
<evidence type="ECO:0000313" key="2">
    <source>
        <dbReference type="Proteomes" id="UP000198517"/>
    </source>
</evidence>
<evidence type="ECO:0000313" key="1">
    <source>
        <dbReference type="EMBL" id="SDE16834.1"/>
    </source>
</evidence>
<gene>
    <name evidence="1" type="ORF">SAMN05421544_10451</name>
</gene>
<dbReference type="STRING" id="1071918.SAMN05421544_10451"/>
<dbReference type="SUPFAM" id="SSF52743">
    <property type="entry name" value="Subtilisin-like"/>
    <property type="match status" value="1"/>
</dbReference>
<dbReference type="GO" id="GO:0004252">
    <property type="term" value="F:serine-type endopeptidase activity"/>
    <property type="evidence" value="ECO:0007669"/>
    <property type="project" value="InterPro"/>
</dbReference>
<name>A0A1G7API6_9FLAO</name>
<sequence length="101" mass="11078">MKVYEWDAGFLLTTYQEFGGRVIQKDRPSEFSDHSTHMAGTMVASGVNAKAKGMVPKADWDNDKEEVTEAVAQGQFCLITLMVTPVVLNEEIGRNIKAGIG</sequence>
<reference evidence="1 2" key="1">
    <citation type="submission" date="2016-10" db="EMBL/GenBank/DDBJ databases">
        <authorList>
            <person name="de Groot N.N."/>
        </authorList>
    </citation>
    <scope>NUCLEOTIDE SEQUENCE [LARGE SCALE GENOMIC DNA]</scope>
    <source>
        <strain evidence="1 2">DSM 24015</strain>
    </source>
</reference>
<dbReference type="Gene3D" id="3.40.50.200">
    <property type="entry name" value="Peptidase S8/S53 domain"/>
    <property type="match status" value="1"/>
</dbReference>
<organism evidence="1 2">
    <name type="scientific">Riemerella columbipharyngis</name>
    <dbReference type="NCBI Taxonomy" id="1071918"/>
    <lineage>
        <taxon>Bacteria</taxon>
        <taxon>Pseudomonadati</taxon>
        <taxon>Bacteroidota</taxon>
        <taxon>Flavobacteriia</taxon>
        <taxon>Flavobacteriales</taxon>
        <taxon>Weeksellaceae</taxon>
        <taxon>Riemerella</taxon>
    </lineage>
</organism>
<dbReference type="GO" id="GO:0006508">
    <property type="term" value="P:proteolysis"/>
    <property type="evidence" value="ECO:0007669"/>
    <property type="project" value="InterPro"/>
</dbReference>
<keyword evidence="2" id="KW-1185">Reference proteome</keyword>
<dbReference type="InterPro" id="IPR036852">
    <property type="entry name" value="Peptidase_S8/S53_dom_sf"/>
</dbReference>
<dbReference type="AlphaFoldDB" id="A0A1G7API6"/>
<protein>
    <recommendedName>
        <fullName evidence="3">Peptidase S8/S53 domain-containing protein</fullName>
    </recommendedName>
</protein>
<dbReference type="EMBL" id="FNAS01000004">
    <property type="protein sequence ID" value="SDE16834.1"/>
    <property type="molecule type" value="Genomic_DNA"/>
</dbReference>
<dbReference type="RefSeq" id="WP_245688820.1">
    <property type="nucleotide sequence ID" value="NZ_FNAS01000004.1"/>
</dbReference>
<proteinExistence type="predicted"/>